<dbReference type="SMART" id="SM00421">
    <property type="entry name" value="HTH_LUXR"/>
    <property type="match status" value="1"/>
</dbReference>
<evidence type="ECO:0000313" key="2">
    <source>
        <dbReference type="Proteomes" id="UP001592582"/>
    </source>
</evidence>
<dbReference type="Proteomes" id="UP001592582">
    <property type="component" value="Unassembled WGS sequence"/>
</dbReference>
<dbReference type="PANTHER" id="PTHR34293:SF1">
    <property type="entry name" value="HTH-TYPE TRANSCRIPTIONAL REGULATOR TRMBL2"/>
    <property type="match status" value="1"/>
</dbReference>
<organism evidence="1 2">
    <name type="scientific">Streptacidiphilus alkalitolerans</name>
    <dbReference type="NCBI Taxonomy" id="3342712"/>
    <lineage>
        <taxon>Bacteria</taxon>
        <taxon>Bacillati</taxon>
        <taxon>Actinomycetota</taxon>
        <taxon>Actinomycetes</taxon>
        <taxon>Kitasatosporales</taxon>
        <taxon>Streptomycetaceae</taxon>
        <taxon>Streptacidiphilus</taxon>
    </lineage>
</organism>
<comment type="caution">
    <text evidence="1">The sequence shown here is derived from an EMBL/GenBank/DDBJ whole genome shotgun (WGS) entry which is preliminary data.</text>
</comment>
<dbReference type="InterPro" id="IPR051797">
    <property type="entry name" value="TrmB-like"/>
</dbReference>
<dbReference type="Gene3D" id="1.10.10.10">
    <property type="entry name" value="Winged helix-like DNA-binding domain superfamily/Winged helix DNA-binding domain"/>
    <property type="match status" value="1"/>
</dbReference>
<sequence>MMHTQDDVLSDVYAWAAAQGRCVTDDIPSIARELGCGEDECRDAVAALIDRHVLVPGPDGLTAVSPAVATAALVGPRESANRQAESDLAAERARTERLRSRIAAVTAHYRDPHASRTSSGVDVLEDKFAVRALITDLSATCERELMACQPGGGRPPAALADALPRDLELLKRGITLRSLYQHTARFHTATQAYAETVLAAGSRIRTVAEIPGQMIIIDRQTAFLPHREHRFGAVVVREPSIIEYLCSAFEQAWNLGAPYQTGPAAARGAVTEMKRSILTLMANGLKDEVIAKRMGLSVRACRGHIADLLDSFGAHSRFQGGVIAAASGLLEPEVDGPGDGAG</sequence>
<accession>A0ABV6VDX6</accession>
<dbReference type="InterPro" id="IPR000792">
    <property type="entry name" value="Tscrpt_reg_LuxR_C"/>
</dbReference>
<dbReference type="InterPro" id="IPR016032">
    <property type="entry name" value="Sig_transdc_resp-reg_C-effctor"/>
</dbReference>
<dbReference type="PANTHER" id="PTHR34293">
    <property type="entry name" value="HTH-TYPE TRANSCRIPTIONAL REGULATOR TRMBL2"/>
    <property type="match status" value="1"/>
</dbReference>
<name>A0ABV6VDX6_9ACTN</name>
<keyword evidence="2" id="KW-1185">Reference proteome</keyword>
<dbReference type="EMBL" id="JBHEZX010000009">
    <property type="protein sequence ID" value="MFC1411919.1"/>
    <property type="molecule type" value="Genomic_DNA"/>
</dbReference>
<reference evidence="1 2" key="1">
    <citation type="submission" date="2024-09" db="EMBL/GenBank/DDBJ databases">
        <authorList>
            <person name="Lee S.D."/>
        </authorList>
    </citation>
    <scope>NUCLEOTIDE SEQUENCE [LARGE SCALE GENOMIC DNA]</scope>
    <source>
        <strain evidence="1 2">N1-1</strain>
    </source>
</reference>
<proteinExistence type="predicted"/>
<evidence type="ECO:0000313" key="1">
    <source>
        <dbReference type="EMBL" id="MFC1411919.1"/>
    </source>
</evidence>
<dbReference type="InterPro" id="IPR036388">
    <property type="entry name" value="WH-like_DNA-bd_sf"/>
</dbReference>
<gene>
    <name evidence="1" type="ORF">ACEZDG_21885</name>
</gene>
<protein>
    <submittedName>
        <fullName evidence="1">LuxR family transcriptional regulator</fullName>
    </submittedName>
</protein>
<dbReference type="SUPFAM" id="SSF46894">
    <property type="entry name" value="C-terminal effector domain of the bipartite response regulators"/>
    <property type="match status" value="1"/>
</dbReference>